<evidence type="ECO:0000256" key="1">
    <source>
        <dbReference type="ARBA" id="ARBA00001936"/>
    </source>
</evidence>
<evidence type="ECO:0000256" key="2">
    <source>
        <dbReference type="ARBA" id="ARBA00001946"/>
    </source>
</evidence>
<reference evidence="13 14" key="1">
    <citation type="journal article" date="2020" name="MBio">
        <title>Erratum for Teymournejad et al., 'Isolation and Molecular Analysis of a Novel Neorickettsia Species That Causes Potomac Horse Fever'.</title>
        <authorList>
            <person name="Teymournejad O."/>
            <person name="Lin M."/>
            <person name="Bekebrede H."/>
            <person name="Kamr A."/>
            <person name="Toribio R.E."/>
            <person name="Arroyo L.G."/>
            <person name="Baird J.D."/>
            <person name="Rikihisa Y."/>
        </authorList>
    </citation>
    <scope>NUCLEOTIDE SEQUENCE [LARGE SCALE GENOMIC DNA]</scope>
    <source>
        <strain evidence="13 14">Fin17</strain>
    </source>
</reference>
<dbReference type="SUPFAM" id="SSF56059">
    <property type="entry name" value="Glutathione synthetase ATP-binding domain-like"/>
    <property type="match status" value="1"/>
</dbReference>
<dbReference type="SUPFAM" id="SSF52440">
    <property type="entry name" value="PreATP-grasp domain"/>
    <property type="match status" value="1"/>
</dbReference>
<feature type="domain" description="Prokaryotic glutathione synthetase N-terminal" evidence="11">
    <location>
        <begin position="9"/>
        <end position="112"/>
    </location>
</feature>
<evidence type="ECO:0000256" key="10">
    <source>
        <dbReference type="HAMAP-Rule" id="MF_00162"/>
    </source>
</evidence>
<keyword evidence="6 10" id="KW-0547">Nucleotide-binding</keyword>
<keyword evidence="14" id="KW-1185">Reference proteome</keyword>
<evidence type="ECO:0000256" key="5">
    <source>
        <dbReference type="ARBA" id="ARBA00022723"/>
    </source>
</evidence>
<comment type="cofactor">
    <cofactor evidence="1">
        <name>Mn(2+)</name>
        <dbReference type="ChEBI" id="CHEBI:29035"/>
    </cofactor>
</comment>
<dbReference type="GO" id="GO:0004363">
    <property type="term" value="F:glutathione synthase activity"/>
    <property type="evidence" value="ECO:0007669"/>
    <property type="project" value="UniProtKB-UniRule"/>
</dbReference>
<keyword evidence="4 10" id="KW-0317">Glutathione biosynthesis</keyword>
<evidence type="ECO:0000256" key="8">
    <source>
        <dbReference type="ARBA" id="ARBA00022842"/>
    </source>
</evidence>
<keyword evidence="7 10" id="KW-0067">ATP-binding</keyword>
<dbReference type="InterPro" id="IPR006284">
    <property type="entry name" value="Glut_synth_pro"/>
</dbReference>
<dbReference type="Pfam" id="PF02951">
    <property type="entry name" value="GSH-S_N"/>
    <property type="match status" value="1"/>
</dbReference>
<comment type="pathway">
    <text evidence="10">Sulfur metabolism; glutathione biosynthesis; glutathione from L-cysteine and L-glutamate: step 2/2.</text>
</comment>
<dbReference type="HAMAP" id="MF_00162">
    <property type="entry name" value="GSH_S"/>
    <property type="match status" value="1"/>
</dbReference>
<keyword evidence="3 10" id="KW-0436">Ligase</keyword>
<dbReference type="InterPro" id="IPR004215">
    <property type="entry name" value="GSHS_N"/>
</dbReference>
<dbReference type="InterPro" id="IPR004218">
    <property type="entry name" value="GSHS_ATP-bd"/>
</dbReference>
<dbReference type="RefSeq" id="WP_160094950.1">
    <property type="nucleotide sequence ID" value="NZ_CP047224.1"/>
</dbReference>
<dbReference type="GO" id="GO:0005524">
    <property type="term" value="F:ATP binding"/>
    <property type="evidence" value="ECO:0007669"/>
    <property type="project" value="UniProtKB-UniRule"/>
</dbReference>
<dbReference type="GO" id="GO:0005737">
    <property type="term" value="C:cytoplasm"/>
    <property type="evidence" value="ECO:0007669"/>
    <property type="project" value="TreeGrafter"/>
</dbReference>
<dbReference type="KEGG" id="nef:GP480_00700"/>
<keyword evidence="8" id="KW-0460">Magnesium</keyword>
<dbReference type="EMBL" id="CP047224">
    <property type="protein sequence ID" value="QHD64984.1"/>
    <property type="molecule type" value="Genomic_DNA"/>
</dbReference>
<dbReference type="InterPro" id="IPR016185">
    <property type="entry name" value="PreATP-grasp_dom_sf"/>
</dbReference>
<evidence type="ECO:0000256" key="6">
    <source>
        <dbReference type="ARBA" id="ARBA00022741"/>
    </source>
</evidence>
<evidence type="ECO:0000256" key="7">
    <source>
        <dbReference type="ARBA" id="ARBA00022840"/>
    </source>
</evidence>
<comment type="cofactor">
    <cofactor evidence="2">
        <name>Mg(2+)</name>
        <dbReference type="ChEBI" id="CHEBI:18420"/>
    </cofactor>
</comment>
<dbReference type="PANTHER" id="PTHR21621:SF4">
    <property type="entry name" value="GLUTATHIONE SYNTHETASE"/>
    <property type="match status" value="1"/>
</dbReference>
<keyword evidence="5" id="KW-0479">Metal-binding</keyword>
<dbReference type="InterPro" id="IPR013815">
    <property type="entry name" value="ATP_grasp_subdomain_1"/>
</dbReference>
<dbReference type="PANTHER" id="PTHR21621">
    <property type="entry name" value="RIBOSOMAL PROTEIN S6 MODIFICATION PROTEIN"/>
    <property type="match status" value="1"/>
</dbReference>
<evidence type="ECO:0000313" key="13">
    <source>
        <dbReference type="EMBL" id="QHD64984.1"/>
    </source>
</evidence>
<evidence type="ECO:0000256" key="9">
    <source>
        <dbReference type="ARBA" id="ARBA00023211"/>
    </source>
</evidence>
<dbReference type="Pfam" id="PF02955">
    <property type="entry name" value="GSH-S_ATP"/>
    <property type="match status" value="1"/>
</dbReference>
<protein>
    <recommendedName>
        <fullName evidence="10">Glutathione synthetase</fullName>
        <ecNumber evidence="10">6.3.2.3</ecNumber>
    </recommendedName>
    <alternativeName>
        <fullName evidence="10">GSH synthetase</fullName>
        <shortName evidence="10">GSH-S</shortName>
        <shortName evidence="10">GSHase</shortName>
    </alternativeName>
    <alternativeName>
        <fullName evidence="10">Glutathione synthase</fullName>
    </alternativeName>
</protein>
<reference evidence="13 14" key="2">
    <citation type="journal article" date="2020" name="MBio">
        <title>Isolation and Molecular Analysis of a Novel Neorickettsia Species That Causes Potomac Horse Fever.</title>
        <authorList>
            <person name="Teymournejad O."/>
            <person name="Lin M."/>
            <person name="Bekebrede H."/>
            <person name="Kamr A."/>
            <person name="Toribio R.E."/>
            <person name="Arroyo L.G."/>
            <person name="Baird J.D."/>
            <person name="Rikihisa Y."/>
        </authorList>
    </citation>
    <scope>NUCLEOTIDE SEQUENCE [LARGE SCALE GENOMIC DNA]</scope>
    <source>
        <strain evidence="13 14">Fin17</strain>
    </source>
</reference>
<comment type="catalytic activity">
    <reaction evidence="10">
        <text>gamma-L-glutamyl-L-cysteine + glycine + ATP = glutathione + ADP + phosphate + H(+)</text>
        <dbReference type="Rhea" id="RHEA:13557"/>
        <dbReference type="ChEBI" id="CHEBI:15378"/>
        <dbReference type="ChEBI" id="CHEBI:30616"/>
        <dbReference type="ChEBI" id="CHEBI:43474"/>
        <dbReference type="ChEBI" id="CHEBI:57305"/>
        <dbReference type="ChEBI" id="CHEBI:57925"/>
        <dbReference type="ChEBI" id="CHEBI:58173"/>
        <dbReference type="ChEBI" id="CHEBI:456216"/>
        <dbReference type="EC" id="6.3.2.3"/>
    </reaction>
</comment>
<dbReference type="Proteomes" id="UP000464912">
    <property type="component" value="Chromosome"/>
</dbReference>
<name>A0A6P1G9X1_9RICK</name>
<evidence type="ECO:0000313" key="14">
    <source>
        <dbReference type="Proteomes" id="UP000464912"/>
    </source>
</evidence>
<gene>
    <name evidence="10" type="primary">gshB</name>
    <name evidence="13" type="ORF">GP480_00700</name>
</gene>
<dbReference type="Gene3D" id="3.40.50.20">
    <property type="match status" value="1"/>
</dbReference>
<dbReference type="GO" id="GO:0046872">
    <property type="term" value="F:metal ion binding"/>
    <property type="evidence" value="ECO:0007669"/>
    <property type="project" value="UniProtKB-KW"/>
</dbReference>
<dbReference type="Gene3D" id="3.30.1490.20">
    <property type="entry name" value="ATP-grasp fold, A domain"/>
    <property type="match status" value="1"/>
</dbReference>
<keyword evidence="9" id="KW-0464">Manganese</keyword>
<dbReference type="AlphaFoldDB" id="A0A6P1G9X1"/>
<accession>A0A6P1G9X1</accession>
<proteinExistence type="inferred from homology"/>
<dbReference type="EC" id="6.3.2.3" evidence="10"/>
<sequence length="307" mass="34734">MKTGVQILELDAPGKSTVYLVEEALERECSVFIYPVKTLCICSGRVFARGKYVEDCHKGTITLSKEEIEVNLDTLDLLLMRNDPPFDMGYITATYMLERSGTLVINDPVAVRNFPEKFVDYYEDTFPTLISRDMWNIKLFIEQHGEVVVKPLYAFAGIDVTKISDTNESHLARVQSLIEKTRTPVVIQKYDKSVIEHGDKRVVVLNGGLLGCLKRHNKNNFITNLHQGGEFFSCTLTPIEEERCYKIASDLKKSGIILAGIDLVAGRITEINVTSIACIAELNELYHINTAARCFDVFEEMVCSYRR</sequence>
<evidence type="ECO:0000256" key="3">
    <source>
        <dbReference type="ARBA" id="ARBA00022598"/>
    </source>
</evidence>
<dbReference type="UniPathway" id="UPA00142">
    <property type="reaction ID" value="UER00210"/>
</dbReference>
<comment type="similarity">
    <text evidence="10">Belongs to the prokaryotic GSH synthase family.</text>
</comment>
<organism evidence="13 14">
    <name type="scientific">Neorickettsia findlayensis</name>
    <dbReference type="NCBI Taxonomy" id="2686014"/>
    <lineage>
        <taxon>Bacteria</taxon>
        <taxon>Pseudomonadati</taxon>
        <taxon>Pseudomonadota</taxon>
        <taxon>Alphaproteobacteria</taxon>
        <taxon>Rickettsiales</taxon>
        <taxon>Anaplasmataceae</taxon>
        <taxon>Neorickettsia</taxon>
    </lineage>
</organism>
<evidence type="ECO:0000256" key="4">
    <source>
        <dbReference type="ARBA" id="ARBA00022684"/>
    </source>
</evidence>
<dbReference type="Gene3D" id="3.30.470.20">
    <property type="entry name" value="ATP-grasp fold, B domain"/>
    <property type="match status" value="1"/>
</dbReference>
<evidence type="ECO:0000259" key="12">
    <source>
        <dbReference type="Pfam" id="PF02955"/>
    </source>
</evidence>
<evidence type="ECO:0000259" key="11">
    <source>
        <dbReference type="Pfam" id="PF02951"/>
    </source>
</evidence>
<feature type="domain" description="Prokaryotic glutathione synthetase ATP-binding" evidence="12">
    <location>
        <begin position="124"/>
        <end position="285"/>
    </location>
</feature>